<dbReference type="PANTHER" id="PTHR12377">
    <property type="entry name" value="CYTOSOLIC IRON-SULFUR ASSEMBLY COMPONENT 2B-RELATED"/>
    <property type="match status" value="1"/>
</dbReference>
<organism evidence="2">
    <name type="scientific">Rhizopus microsporus var. microsporus</name>
    <dbReference type="NCBI Taxonomy" id="86635"/>
    <lineage>
        <taxon>Eukaryota</taxon>
        <taxon>Fungi</taxon>
        <taxon>Fungi incertae sedis</taxon>
        <taxon>Mucoromycota</taxon>
        <taxon>Mucoromycotina</taxon>
        <taxon>Mucoromycetes</taxon>
        <taxon>Mucorales</taxon>
        <taxon>Mucorineae</taxon>
        <taxon>Rhizopodaceae</taxon>
        <taxon>Rhizopus</taxon>
    </lineage>
</organism>
<dbReference type="AlphaFoldDB" id="A0A1X0QTC7"/>
<feature type="chain" id="PRO_5012959024" description="Secreted protein" evidence="1">
    <location>
        <begin position="16"/>
        <end position="75"/>
    </location>
</feature>
<evidence type="ECO:0000256" key="1">
    <source>
        <dbReference type="SAM" id="SignalP"/>
    </source>
</evidence>
<evidence type="ECO:0008006" key="3">
    <source>
        <dbReference type="Google" id="ProtNLM"/>
    </source>
</evidence>
<dbReference type="Gene3D" id="6.10.250.1280">
    <property type="match status" value="1"/>
</dbReference>
<feature type="signal peptide" evidence="1">
    <location>
        <begin position="1"/>
        <end position="15"/>
    </location>
</feature>
<name>A0A1X0QTC7_RHIZD</name>
<reference evidence="2" key="1">
    <citation type="journal article" date="2016" name="Proc. Natl. Acad. Sci. U.S.A.">
        <title>Lipid metabolic changes in an early divergent fungus govern the establishment of a mutualistic symbiosis with endobacteria.</title>
        <authorList>
            <person name="Lastovetsky O.A."/>
            <person name="Gaspar M.L."/>
            <person name="Mondo S.J."/>
            <person name="LaButti K.M."/>
            <person name="Sandor L."/>
            <person name="Grigoriev I.V."/>
            <person name="Henry S.A."/>
            <person name="Pawlowska T.E."/>
        </authorList>
    </citation>
    <scope>NUCLEOTIDE SEQUENCE [LARGE SCALE GENOMIC DNA]</scope>
    <source>
        <strain evidence="2">ATCC 52814</strain>
    </source>
</reference>
<protein>
    <recommendedName>
        <fullName evidence="3">Secreted protein</fullName>
    </recommendedName>
</protein>
<keyword evidence="1" id="KW-0732">Signal</keyword>
<gene>
    <name evidence="2" type="ORF">BCV72DRAFT_316436</name>
</gene>
<dbReference type="GO" id="GO:0051604">
    <property type="term" value="P:protein maturation"/>
    <property type="evidence" value="ECO:0007669"/>
    <property type="project" value="InterPro"/>
</dbReference>
<sequence>MTTLISLCIRVILLCILHDHDIKVHKETHQSEGVVNKKLNDKERVAAVLEITIDWKLSINACQLQISIAWKIKTN</sequence>
<accession>A0A1X0QTC7</accession>
<dbReference type="Proteomes" id="UP000242414">
    <property type="component" value="Unassembled WGS sequence"/>
</dbReference>
<dbReference type="EMBL" id="KV922022">
    <property type="protein sequence ID" value="ORE03007.1"/>
    <property type="molecule type" value="Genomic_DNA"/>
</dbReference>
<dbReference type="VEuPathDB" id="FungiDB:BCV72DRAFT_316436"/>
<proteinExistence type="predicted"/>
<dbReference type="PANTHER" id="PTHR12377:SF0">
    <property type="entry name" value="CYTOSOLIC IRON-SULFUR ASSEMBLY COMPONENT 2B"/>
    <property type="match status" value="1"/>
</dbReference>
<dbReference type="InterPro" id="IPR039796">
    <property type="entry name" value="MIP18"/>
</dbReference>
<evidence type="ECO:0000313" key="2">
    <source>
        <dbReference type="EMBL" id="ORE03007.1"/>
    </source>
</evidence>